<sequence>MTTVTRASIAAEFTEAARAATENAKGARQALANAAITRHHRDLFGCVGSIAFHNTRAQYLTKVAAQLADETIDLASLIGTEPELRHGDYVNYGQIAATRYANTRLRRISGQLLAATA</sequence>
<gene>
    <name evidence="1" type="ORF">ERS075579_04067</name>
</gene>
<accession>A0A0U0ZR82</accession>
<dbReference type="Proteomes" id="UP000045782">
    <property type="component" value="Unassembled WGS sequence"/>
</dbReference>
<organism evidence="1 2">
    <name type="scientific">Mycobacteroides abscessus</name>
    <dbReference type="NCBI Taxonomy" id="36809"/>
    <lineage>
        <taxon>Bacteria</taxon>
        <taxon>Bacillati</taxon>
        <taxon>Actinomycetota</taxon>
        <taxon>Actinomycetes</taxon>
        <taxon>Mycobacteriales</taxon>
        <taxon>Mycobacteriaceae</taxon>
        <taxon>Mycobacteroides</taxon>
    </lineage>
</organism>
<reference evidence="1 2" key="1">
    <citation type="submission" date="2015-03" db="EMBL/GenBank/DDBJ databases">
        <authorList>
            <person name="Murphy D."/>
        </authorList>
    </citation>
    <scope>NUCLEOTIDE SEQUENCE [LARGE SCALE GENOMIC DNA]</scope>
    <source>
        <strain evidence="1 2">PAP088</strain>
    </source>
</reference>
<evidence type="ECO:0000313" key="1">
    <source>
        <dbReference type="EMBL" id="CPV66746.1"/>
    </source>
</evidence>
<evidence type="ECO:0000313" key="2">
    <source>
        <dbReference type="Proteomes" id="UP000045782"/>
    </source>
</evidence>
<name>A0A0U0ZR82_9MYCO</name>
<proteinExistence type="predicted"/>
<dbReference type="EMBL" id="CSWP01000009">
    <property type="protein sequence ID" value="CPV66746.1"/>
    <property type="molecule type" value="Genomic_DNA"/>
</dbReference>
<protein>
    <submittedName>
        <fullName evidence="1">Uncharacterized protein</fullName>
    </submittedName>
</protein>
<dbReference type="RefSeq" id="WP_052619097.1">
    <property type="nucleotide sequence ID" value="NZ_CSWP01000009.1"/>
</dbReference>
<dbReference type="AlphaFoldDB" id="A0A0U0ZR82"/>